<evidence type="ECO:0000313" key="3">
    <source>
        <dbReference type="EMBL" id="CAF0778150.1"/>
    </source>
</evidence>
<feature type="compositionally biased region" description="Basic residues" evidence="1">
    <location>
        <begin position="140"/>
        <end position="153"/>
    </location>
</feature>
<sequence length="362" mass="41014">MGNNNSSNNLLSDLIDTSISTNDDIFKVDNINSCGRKHASAKIHVSNDSLCIRQKHRQSLHIPLETIKRYGLDGSIFILECGRRAPLGQARYAFRCKQARRLVDCLDQRISIRSKQLLEQQRRGTIISSSSTLTNVSSTSRHHHHHHHHRRRRTQSDQGVTRRVPSSILFSSSSSSSVSLTSGATFSYRNSEPNLSENYIPFDTLPCHRENNNNNDNLEENDEEEGQFIARLKQPVEKELSPELNYVELKSESIPISMDESGVSTESEIPIATDESHIELMKESTVQQSYKRTVLSCCNHHQQSNSNQTSTINRNNSLATTNSISKSSSTTVPYVYIDHEKTITLKEIANERLQQQARRIEV</sequence>
<protein>
    <recommendedName>
        <fullName evidence="2">IRS-type PTB domain-containing protein</fullName>
    </recommendedName>
</protein>
<dbReference type="GO" id="GO:0005737">
    <property type="term" value="C:cytoplasm"/>
    <property type="evidence" value="ECO:0007669"/>
    <property type="project" value="TreeGrafter"/>
</dbReference>
<dbReference type="InterPro" id="IPR002404">
    <property type="entry name" value="IRS_PTB"/>
</dbReference>
<dbReference type="Gene3D" id="2.30.29.30">
    <property type="entry name" value="Pleckstrin-homology domain (PH domain)/Phosphotyrosine-binding domain (PTB)"/>
    <property type="match status" value="1"/>
</dbReference>
<dbReference type="PANTHER" id="PTHR21258:SF55">
    <property type="entry name" value="FI23523P1"/>
    <property type="match status" value="1"/>
</dbReference>
<proteinExistence type="predicted"/>
<dbReference type="Pfam" id="PF02174">
    <property type="entry name" value="IRS"/>
    <property type="match status" value="1"/>
</dbReference>
<dbReference type="Proteomes" id="UP000663864">
    <property type="component" value="Unassembled WGS sequence"/>
</dbReference>
<dbReference type="SMART" id="SM01244">
    <property type="entry name" value="IRS"/>
    <property type="match status" value="1"/>
</dbReference>
<organism evidence="3 5">
    <name type="scientific">Rotaria sordida</name>
    <dbReference type="NCBI Taxonomy" id="392033"/>
    <lineage>
        <taxon>Eukaryota</taxon>
        <taxon>Metazoa</taxon>
        <taxon>Spiralia</taxon>
        <taxon>Gnathifera</taxon>
        <taxon>Rotifera</taxon>
        <taxon>Eurotatoria</taxon>
        <taxon>Bdelloidea</taxon>
        <taxon>Philodinida</taxon>
        <taxon>Philodinidae</taxon>
        <taxon>Rotaria</taxon>
    </lineage>
</organism>
<dbReference type="GO" id="GO:0005104">
    <property type="term" value="F:fibroblast growth factor receptor binding"/>
    <property type="evidence" value="ECO:0007669"/>
    <property type="project" value="TreeGrafter"/>
</dbReference>
<dbReference type="EMBL" id="CAJOBD010000414">
    <property type="protein sequence ID" value="CAF3664026.1"/>
    <property type="molecule type" value="Genomic_DNA"/>
</dbReference>
<gene>
    <name evidence="4" type="ORF">JBS370_LOCUS7093</name>
    <name evidence="3" type="ORF">ZHD862_LOCUS1233</name>
</gene>
<dbReference type="SMART" id="SM00310">
    <property type="entry name" value="PTBI"/>
    <property type="match status" value="1"/>
</dbReference>
<evidence type="ECO:0000256" key="1">
    <source>
        <dbReference type="SAM" id="MobiDB-lite"/>
    </source>
</evidence>
<dbReference type="InterPro" id="IPR011993">
    <property type="entry name" value="PH-like_dom_sf"/>
</dbReference>
<dbReference type="AlphaFoldDB" id="A0A813R915"/>
<feature type="compositionally biased region" description="Low complexity" evidence="1">
    <location>
        <begin position="128"/>
        <end position="139"/>
    </location>
</feature>
<accession>A0A813R915</accession>
<dbReference type="Proteomes" id="UP000663836">
    <property type="component" value="Unassembled WGS sequence"/>
</dbReference>
<evidence type="ECO:0000259" key="2">
    <source>
        <dbReference type="SMART" id="SM00310"/>
    </source>
</evidence>
<dbReference type="SUPFAM" id="SSF50729">
    <property type="entry name" value="PH domain-like"/>
    <property type="match status" value="1"/>
</dbReference>
<dbReference type="EMBL" id="CAJNOT010000021">
    <property type="protein sequence ID" value="CAF0778150.1"/>
    <property type="molecule type" value="Genomic_DNA"/>
</dbReference>
<name>A0A813R915_9BILA</name>
<feature type="domain" description="IRS-type PTB" evidence="2">
    <location>
        <begin position="23"/>
        <end position="115"/>
    </location>
</feature>
<comment type="caution">
    <text evidence="3">The sequence shown here is derived from an EMBL/GenBank/DDBJ whole genome shotgun (WGS) entry which is preliminary data.</text>
</comment>
<evidence type="ECO:0000313" key="5">
    <source>
        <dbReference type="Proteomes" id="UP000663864"/>
    </source>
</evidence>
<evidence type="ECO:0000313" key="4">
    <source>
        <dbReference type="EMBL" id="CAF3664026.1"/>
    </source>
</evidence>
<dbReference type="PANTHER" id="PTHR21258">
    <property type="entry name" value="DOCKING PROTEIN RELATED"/>
    <property type="match status" value="1"/>
</dbReference>
<feature type="region of interest" description="Disordered" evidence="1">
    <location>
        <begin position="128"/>
        <end position="163"/>
    </location>
</feature>
<dbReference type="GO" id="GO:0005068">
    <property type="term" value="F:transmembrane receptor protein tyrosine kinase adaptor activity"/>
    <property type="evidence" value="ECO:0007669"/>
    <property type="project" value="TreeGrafter"/>
</dbReference>
<dbReference type="GO" id="GO:0008543">
    <property type="term" value="P:fibroblast growth factor receptor signaling pathway"/>
    <property type="evidence" value="ECO:0007669"/>
    <property type="project" value="TreeGrafter"/>
</dbReference>
<dbReference type="InterPro" id="IPR050996">
    <property type="entry name" value="Docking_Protein_DOK"/>
</dbReference>
<reference evidence="3" key="1">
    <citation type="submission" date="2021-02" db="EMBL/GenBank/DDBJ databases">
        <authorList>
            <person name="Nowell W R."/>
        </authorList>
    </citation>
    <scope>NUCLEOTIDE SEQUENCE</scope>
</reference>